<dbReference type="STRING" id="1177982.SAMN04489711_106235"/>
<proteinExistence type="predicted"/>
<dbReference type="EMBL" id="FONX01000006">
    <property type="protein sequence ID" value="SFE87989.1"/>
    <property type="molecule type" value="Genomic_DNA"/>
</dbReference>
<evidence type="ECO:0000313" key="2">
    <source>
        <dbReference type="Proteomes" id="UP000199119"/>
    </source>
</evidence>
<name>A0A1I2E5T8_9BURK</name>
<reference evidence="2" key="1">
    <citation type="submission" date="2016-10" db="EMBL/GenBank/DDBJ databases">
        <authorList>
            <person name="Varghese N."/>
            <person name="Submissions S."/>
        </authorList>
    </citation>
    <scope>NUCLEOTIDE SEQUENCE [LARGE SCALE GENOMIC DNA]</scope>
    <source>
        <strain evidence="2">DSM 27981</strain>
    </source>
</reference>
<dbReference type="RefSeq" id="WP_092939598.1">
    <property type="nucleotide sequence ID" value="NZ_FONX01000006.1"/>
</dbReference>
<keyword evidence="2" id="KW-1185">Reference proteome</keyword>
<accession>A0A1I2E5T8</accession>
<evidence type="ECO:0000313" key="1">
    <source>
        <dbReference type="EMBL" id="SFE87989.1"/>
    </source>
</evidence>
<evidence type="ECO:0008006" key="3">
    <source>
        <dbReference type="Google" id="ProtNLM"/>
    </source>
</evidence>
<sequence length="67" mass="7533">MATHTDTAARVDTAGIAAMLGCTRAHVTDRLTKRPDFPKPFINVSQKMRYWRLGDVQAFLQGKRGTR</sequence>
<dbReference type="OrthoDB" id="8662296at2"/>
<dbReference type="AlphaFoldDB" id="A0A1I2E5T8"/>
<gene>
    <name evidence="1" type="ORF">SAMN04489711_106235</name>
</gene>
<organism evidence="1 2">
    <name type="scientific">Paracidovorax wautersii</name>
    <dbReference type="NCBI Taxonomy" id="1177982"/>
    <lineage>
        <taxon>Bacteria</taxon>
        <taxon>Pseudomonadati</taxon>
        <taxon>Pseudomonadota</taxon>
        <taxon>Betaproteobacteria</taxon>
        <taxon>Burkholderiales</taxon>
        <taxon>Comamonadaceae</taxon>
        <taxon>Paracidovorax</taxon>
    </lineage>
</organism>
<dbReference type="Proteomes" id="UP000199119">
    <property type="component" value="Unassembled WGS sequence"/>
</dbReference>
<protein>
    <recommendedName>
        <fullName evidence="3">Transcriptional regulator, AlpA family</fullName>
    </recommendedName>
</protein>